<evidence type="ECO:0000256" key="1">
    <source>
        <dbReference type="PIRNR" id="PIRNR037240"/>
    </source>
</evidence>
<proteinExistence type="inferred from homology"/>
<keyword evidence="3" id="KW-0418">Kinase</keyword>
<dbReference type="Proteomes" id="UP000887226">
    <property type="component" value="Unassembled WGS sequence"/>
</dbReference>
<dbReference type="PANTHER" id="PTHR22504:SF0">
    <property type="entry name" value="REPRESSOR OF RNA POLYMERASE III TRANSCRIPTION MAF1 HOMOLOG"/>
    <property type="match status" value="1"/>
</dbReference>
<evidence type="ECO:0000313" key="3">
    <source>
        <dbReference type="EMBL" id="KAG9248977.1"/>
    </source>
</evidence>
<dbReference type="GO" id="GO:0005634">
    <property type="term" value="C:nucleus"/>
    <property type="evidence" value="ECO:0007669"/>
    <property type="project" value="UniProtKB-SubCell"/>
</dbReference>
<dbReference type="GO" id="GO:0016480">
    <property type="term" value="P:negative regulation of transcription by RNA polymerase III"/>
    <property type="evidence" value="ECO:0007669"/>
    <property type="project" value="UniProtKB-UniRule"/>
</dbReference>
<comment type="similarity">
    <text evidence="1">Belongs to the MAF1 family.</text>
</comment>
<feature type="region of interest" description="Disordered" evidence="2">
    <location>
        <begin position="269"/>
        <end position="298"/>
    </location>
</feature>
<dbReference type="InterPro" id="IPR015257">
    <property type="entry name" value="Maf1"/>
</dbReference>
<dbReference type="Gene3D" id="3.40.1000.50">
    <property type="entry name" value="Repressor of RNA polymerase III transcription Maf1"/>
    <property type="match status" value="1"/>
</dbReference>
<dbReference type="AlphaFoldDB" id="A0A9P7ZBU8"/>
<sequence length="319" mass="35803">MKFLPLRDFDDVDVALNFHTPDCEVIGSCSIYTTKAAGSDKKLYKDIENSLESQYESLLQLSASVSPPDDAGLNLSRASPFGPLSQTSARRTFAYLIATLNASHPDYDFSQNLRPSDFTRERSLKTIMHNIDSNLFTLRPGPGMSLQAPNTGYAASAIVPSQIWGPHMWSIIDKEMDMNKCMIYSWAPPDEPFDDDEGAIWSFHYFFFNKELKRVAYLTVHAVPVITSSCQERSRIAKRSAGGYDEGANKRARFWLGDRAENITNDEETDDYEDAGLGMWNTSDYDEHDDADDESDEQVYKGAIRGVSEDIAASMDMDD</sequence>
<dbReference type="Pfam" id="PF09174">
    <property type="entry name" value="Maf1"/>
    <property type="match status" value="1"/>
</dbReference>
<comment type="caution">
    <text evidence="3">The sequence shown here is derived from an EMBL/GenBank/DDBJ whole genome shotgun (WGS) entry which is preliminary data.</text>
</comment>
<dbReference type="GO" id="GO:0000994">
    <property type="term" value="F:RNA polymerase III core binding"/>
    <property type="evidence" value="ECO:0007669"/>
    <property type="project" value="TreeGrafter"/>
</dbReference>
<evidence type="ECO:0000256" key="2">
    <source>
        <dbReference type="SAM" id="MobiDB-lite"/>
    </source>
</evidence>
<gene>
    <name evidence="3" type="ORF">BJ878DRAFT_197282</name>
</gene>
<name>A0A9P7ZBU8_9HELO</name>
<dbReference type="EMBL" id="MU253740">
    <property type="protein sequence ID" value="KAG9248977.1"/>
    <property type="molecule type" value="Genomic_DNA"/>
</dbReference>
<evidence type="ECO:0000313" key="4">
    <source>
        <dbReference type="Proteomes" id="UP000887226"/>
    </source>
</evidence>
<keyword evidence="1" id="KW-0539">Nucleus</keyword>
<keyword evidence="1" id="KW-0804">Transcription</keyword>
<dbReference type="PIRSF" id="PIRSF037240">
    <property type="entry name" value="RNA_polIII_Trep_MAF1"/>
    <property type="match status" value="1"/>
</dbReference>
<dbReference type="GO" id="GO:0016301">
    <property type="term" value="F:kinase activity"/>
    <property type="evidence" value="ECO:0007669"/>
    <property type="project" value="UniProtKB-KW"/>
</dbReference>
<dbReference type="OrthoDB" id="277029at2759"/>
<keyword evidence="1" id="KW-0805">Transcription regulation</keyword>
<keyword evidence="4" id="KW-1185">Reference proteome</keyword>
<keyword evidence="1" id="KW-0678">Repressor</keyword>
<dbReference type="PANTHER" id="PTHR22504">
    <property type="entry name" value="REPRESSOR OF RNA POLYMERASE III TRANSCRIPTION MAF1"/>
    <property type="match status" value="1"/>
</dbReference>
<reference evidence="3" key="1">
    <citation type="journal article" date="2021" name="IMA Fungus">
        <title>Genomic characterization of three marine fungi, including Emericellopsis atlantica sp. nov. with signatures of a generalist lifestyle and marine biomass degradation.</title>
        <authorList>
            <person name="Hagestad O.C."/>
            <person name="Hou L."/>
            <person name="Andersen J.H."/>
            <person name="Hansen E.H."/>
            <person name="Altermark B."/>
            <person name="Li C."/>
            <person name="Kuhnert E."/>
            <person name="Cox R.J."/>
            <person name="Crous P.W."/>
            <person name="Spatafora J.W."/>
            <person name="Lail K."/>
            <person name="Amirebrahimi M."/>
            <person name="Lipzen A."/>
            <person name="Pangilinan J."/>
            <person name="Andreopoulos W."/>
            <person name="Hayes R.D."/>
            <person name="Ng V."/>
            <person name="Grigoriev I.V."/>
            <person name="Jackson S.A."/>
            <person name="Sutton T.D.S."/>
            <person name="Dobson A.D.W."/>
            <person name="Rama T."/>
        </authorList>
    </citation>
    <scope>NUCLEOTIDE SEQUENCE</scope>
    <source>
        <strain evidence="3">TRa3180A</strain>
    </source>
</reference>
<protein>
    <recommendedName>
        <fullName evidence="1">Repressor of RNA polymerase III transcription MAF1</fullName>
    </recommendedName>
</protein>
<comment type="function">
    <text evidence="1">Mediator of diverse signals that repress RNA polymerase III transcription. Inhibits the de novo assembly of TFIIIB onto DNA.</text>
</comment>
<dbReference type="FunFam" id="3.40.1000.50:FF:000004">
    <property type="entry name" value="Repressor of RNA polymerase III transcription MAF1"/>
    <property type="match status" value="1"/>
</dbReference>
<dbReference type="InterPro" id="IPR038564">
    <property type="entry name" value="Maf1_sf"/>
</dbReference>
<accession>A0A9P7ZBU8</accession>
<comment type="subcellular location">
    <subcellularLocation>
        <location evidence="1">Nucleus</location>
    </subcellularLocation>
</comment>
<organism evidence="3 4">
    <name type="scientific">Calycina marina</name>
    <dbReference type="NCBI Taxonomy" id="1763456"/>
    <lineage>
        <taxon>Eukaryota</taxon>
        <taxon>Fungi</taxon>
        <taxon>Dikarya</taxon>
        <taxon>Ascomycota</taxon>
        <taxon>Pezizomycotina</taxon>
        <taxon>Leotiomycetes</taxon>
        <taxon>Helotiales</taxon>
        <taxon>Pezizellaceae</taxon>
        <taxon>Calycina</taxon>
    </lineage>
</organism>
<feature type="compositionally biased region" description="Acidic residues" evidence="2">
    <location>
        <begin position="284"/>
        <end position="297"/>
    </location>
</feature>
<keyword evidence="3" id="KW-0808">Transferase</keyword>